<organism evidence="1 2">
    <name type="scientific">Paenibacillus montaniterrae</name>
    <dbReference type="NCBI Taxonomy" id="429341"/>
    <lineage>
        <taxon>Bacteria</taxon>
        <taxon>Bacillati</taxon>
        <taxon>Bacillota</taxon>
        <taxon>Bacilli</taxon>
        <taxon>Bacillales</taxon>
        <taxon>Paenibacillaceae</taxon>
        <taxon>Paenibacillus</taxon>
    </lineage>
</organism>
<proteinExistence type="predicted"/>
<gene>
    <name evidence="1" type="ORF">J40TS1_22010</name>
</gene>
<dbReference type="AlphaFoldDB" id="A0A919YQR3"/>
<accession>A0A919YQR3</accession>
<dbReference type="EMBL" id="BOSE01000003">
    <property type="protein sequence ID" value="GIP16559.1"/>
    <property type="molecule type" value="Genomic_DNA"/>
</dbReference>
<evidence type="ECO:0000313" key="2">
    <source>
        <dbReference type="Proteomes" id="UP000683139"/>
    </source>
</evidence>
<evidence type="ECO:0000313" key="1">
    <source>
        <dbReference type="EMBL" id="GIP16559.1"/>
    </source>
</evidence>
<sequence length="435" mass="48986">MRTQIWVRGKRHIALPLALLAAVFIVFTLAQVIGAKEQGTYKIVDEYGDRAVLEDVAIRGSIVDANHRTDFTWQGAEVNTETTIYPHAQHEWRYRYAPGFYERIGDHYYAVHLGMWIQDYSISRHTFRGNKQLEQETATLTVPVAQIEVKDDNSAEYTNTLAFGLAGAGEDTFFTAVTTDGYKGTNGIYKLVYNDSSQYVDPSERQPSLPIMTFSLDANADDNSSTSIAVLGLEAVGDKLALILLKNDALVIEGYSTDGQWLGEAVASPFALVGNEHAEAENSPKHYEQYEAYSNAESNSLSLSFRSNQGQRTVVSVDFSEEIKLADVTTISTDSSSLREDYDYEHGARFITFKNGRLYYAGAFREVDEDGANYLNAMSPLKFLVHVYEHGEQIYRGELVTDVNDDLIRMQNRSLHDFSYDVLQYRSFFEVRIDA</sequence>
<comment type="caution">
    <text evidence="1">The sequence shown here is derived from an EMBL/GenBank/DDBJ whole genome shotgun (WGS) entry which is preliminary data.</text>
</comment>
<keyword evidence="2" id="KW-1185">Reference proteome</keyword>
<reference evidence="1" key="1">
    <citation type="submission" date="2021-03" db="EMBL/GenBank/DDBJ databases">
        <title>Antimicrobial resistance genes in bacteria isolated from Japanese honey, and their potential for conferring macrolide and lincosamide resistance in the American foulbrood pathogen Paenibacillus larvae.</title>
        <authorList>
            <person name="Okamoto M."/>
            <person name="Kumagai M."/>
            <person name="Kanamori H."/>
            <person name="Takamatsu D."/>
        </authorList>
    </citation>
    <scope>NUCLEOTIDE SEQUENCE</scope>
    <source>
        <strain evidence="1">J40TS1</strain>
    </source>
</reference>
<name>A0A919YQR3_9BACL</name>
<dbReference type="Proteomes" id="UP000683139">
    <property type="component" value="Unassembled WGS sequence"/>
</dbReference>
<dbReference type="RefSeq" id="WP_213514906.1">
    <property type="nucleotide sequence ID" value="NZ_BOSE01000003.1"/>
</dbReference>
<protein>
    <submittedName>
        <fullName evidence="1">Uncharacterized protein</fullName>
    </submittedName>
</protein>